<organism evidence="6 7">
    <name type="scientific">Richelia intracellularis HH01</name>
    <dbReference type="NCBI Taxonomy" id="1165094"/>
    <lineage>
        <taxon>Bacteria</taxon>
        <taxon>Bacillati</taxon>
        <taxon>Cyanobacteriota</taxon>
        <taxon>Cyanophyceae</taxon>
        <taxon>Nostocales</taxon>
        <taxon>Nostocaceae</taxon>
        <taxon>Richelia</taxon>
    </lineage>
</organism>
<evidence type="ECO:0000256" key="5">
    <source>
        <dbReference type="PIRSR" id="PIRSR604294-1"/>
    </source>
</evidence>
<dbReference type="AlphaFoldDB" id="M1X2N5"/>
<name>M1X2N5_9NOST</name>
<comment type="similarity">
    <text evidence="1">Belongs to the carotenoid oxygenase family.</text>
</comment>
<dbReference type="GO" id="GO:0010436">
    <property type="term" value="F:carotenoid dioxygenase activity"/>
    <property type="evidence" value="ECO:0007669"/>
    <property type="project" value="TreeGrafter"/>
</dbReference>
<sequence>MQSQPANTSTHMKQSYTIEDWQSGYTSLKQEYDYWIENIEGEIPSELNGTLFKNGPGLLDINGQSIHHPFDGDGMISRITFDNKRVHFRNRYVRTPGYLKEQKLGRILYRGVFGTKKTGGWLANCFDLKNKEVANTNVIYWGDKLLALWEASEPYCLDPYTLDTLGKDYLEGGLVAGSSFSAHPRFDTSSKLDGGQPCLVNFSVKNNGLYISITVFELDITGKVTRKHTHQFPGFALIHDFVITPNYCIFFKIP</sequence>
<dbReference type="GO" id="GO:0016121">
    <property type="term" value="P:carotene catabolic process"/>
    <property type="evidence" value="ECO:0007669"/>
    <property type="project" value="TreeGrafter"/>
</dbReference>
<keyword evidence="3" id="KW-0560">Oxidoreductase</keyword>
<accession>M1X2N5</accession>
<dbReference type="InterPro" id="IPR004294">
    <property type="entry name" value="Carotenoid_Oase"/>
</dbReference>
<comment type="cofactor">
    <cofactor evidence="5">
        <name>Fe(2+)</name>
        <dbReference type="ChEBI" id="CHEBI:29033"/>
    </cofactor>
    <text evidence="5">Binds 1 Fe(2+) ion per subunit.</text>
</comment>
<comment type="caution">
    <text evidence="6">The sequence shown here is derived from an EMBL/GenBank/DDBJ whole genome shotgun (WGS) entry which is preliminary data.</text>
</comment>
<dbReference type="PANTHER" id="PTHR10543:SF89">
    <property type="entry name" value="CAROTENOID 9,10(9',10')-CLEAVAGE DIOXYGENASE 1"/>
    <property type="match status" value="1"/>
</dbReference>
<evidence type="ECO:0000256" key="4">
    <source>
        <dbReference type="ARBA" id="ARBA00023004"/>
    </source>
</evidence>
<reference evidence="7" key="2">
    <citation type="submission" date="2016-01" db="EMBL/GenBank/DDBJ databases">
        <title>Diatom-associated endosymboitic cyanobacterium lacks core nitrogen metabolism enzymes.</title>
        <authorList>
            <person name="Hilton J.A."/>
            <person name="Foster R.A."/>
            <person name="Tripp H.J."/>
            <person name="Carter B.J."/>
            <person name="Zehr J.P."/>
            <person name="Villareal T.A."/>
        </authorList>
    </citation>
    <scope>NUCLEOTIDE SEQUENCE [LARGE SCALE GENOMIC DNA]</scope>
    <source>
        <strain evidence="7">HH01</strain>
    </source>
</reference>
<dbReference type="Pfam" id="PF03055">
    <property type="entry name" value="RPE65"/>
    <property type="match status" value="1"/>
</dbReference>
<dbReference type="PANTHER" id="PTHR10543">
    <property type="entry name" value="BETA-CAROTENE DIOXYGENASE"/>
    <property type="match status" value="1"/>
</dbReference>
<feature type="binding site" evidence="5">
    <location>
        <position position="239"/>
    </location>
    <ligand>
        <name>Fe cation</name>
        <dbReference type="ChEBI" id="CHEBI:24875"/>
        <note>catalytic</note>
    </ligand>
</feature>
<feature type="binding site" evidence="5">
    <location>
        <position position="183"/>
    </location>
    <ligand>
        <name>Fe cation</name>
        <dbReference type="ChEBI" id="CHEBI:24875"/>
        <note>catalytic</note>
    </ligand>
</feature>
<dbReference type="Proteomes" id="UP000053051">
    <property type="component" value="Unassembled WGS sequence"/>
</dbReference>
<gene>
    <name evidence="6" type="ORF">RINTHH_9800</name>
</gene>
<keyword evidence="4 5" id="KW-0408">Iron</keyword>
<dbReference type="STRING" id="1165094.RINTHH_9800"/>
<evidence type="ECO:0000313" key="6">
    <source>
        <dbReference type="EMBL" id="CCH67135.1"/>
    </source>
</evidence>
<protein>
    <submittedName>
        <fullName evidence="6">Retinal pigment epithelial membrane protein</fullName>
    </submittedName>
</protein>
<dbReference type="GO" id="GO:0046872">
    <property type="term" value="F:metal ion binding"/>
    <property type="evidence" value="ECO:0007669"/>
    <property type="project" value="UniProtKB-KW"/>
</dbReference>
<keyword evidence="7" id="KW-1185">Reference proteome</keyword>
<reference evidence="6 7" key="1">
    <citation type="submission" date="2012-05" db="EMBL/GenBank/DDBJ databases">
        <authorList>
            <person name="Hilton J."/>
        </authorList>
    </citation>
    <scope>NUCLEOTIDE SEQUENCE [LARGE SCALE GENOMIC DNA]</scope>
    <source>
        <strain evidence="6 7">HH01</strain>
    </source>
</reference>
<evidence type="ECO:0000256" key="1">
    <source>
        <dbReference type="ARBA" id="ARBA00006787"/>
    </source>
</evidence>
<evidence type="ECO:0000256" key="2">
    <source>
        <dbReference type="ARBA" id="ARBA00022723"/>
    </source>
</evidence>
<dbReference type="EMBL" id="CAIY01000036">
    <property type="protein sequence ID" value="CCH67135.1"/>
    <property type="molecule type" value="Genomic_DNA"/>
</dbReference>
<proteinExistence type="inferred from homology"/>
<evidence type="ECO:0000256" key="3">
    <source>
        <dbReference type="ARBA" id="ARBA00023002"/>
    </source>
</evidence>
<evidence type="ECO:0000313" key="7">
    <source>
        <dbReference type="Proteomes" id="UP000053051"/>
    </source>
</evidence>
<keyword evidence="2 5" id="KW-0479">Metal-binding</keyword>